<dbReference type="STRING" id="299255.SAMN02745129_1538"/>
<reference evidence="1 2" key="1">
    <citation type="submission" date="2016-11" db="EMBL/GenBank/DDBJ databases">
        <authorList>
            <person name="Jaros S."/>
            <person name="Januszkiewicz K."/>
            <person name="Wedrychowicz H."/>
        </authorList>
    </citation>
    <scope>NUCLEOTIDE SEQUENCE [LARGE SCALE GENOMIC DNA]</scope>
    <source>
        <strain evidence="1 2">DSM 16917</strain>
    </source>
</reference>
<keyword evidence="2" id="KW-1185">Reference proteome</keyword>
<sequence>MDAEFPLRQFRLSFCNILQWSDFRFELLVDEGLEISAEQCREVNAFWPALREQPYVLLVNCEQPFSYSFEASMEIGDPALQERVAIYTPNAASRFAHDSAVALNLMRYPDKKVQLFDRKVDALDWLAQGETAIRAQLKTNSTSQ</sequence>
<proteinExistence type="predicted"/>
<name>A0A1M5RB26_9GAMM</name>
<dbReference type="Proteomes" id="UP000184268">
    <property type="component" value="Unassembled WGS sequence"/>
</dbReference>
<dbReference type="AlphaFoldDB" id="A0A1M5RB26"/>
<evidence type="ECO:0008006" key="3">
    <source>
        <dbReference type="Google" id="ProtNLM"/>
    </source>
</evidence>
<evidence type="ECO:0000313" key="2">
    <source>
        <dbReference type="Proteomes" id="UP000184268"/>
    </source>
</evidence>
<gene>
    <name evidence="1" type="ORF">SAMN02745129_1538</name>
</gene>
<protein>
    <recommendedName>
        <fullName evidence="3">SpoIIAA-like</fullName>
    </recommendedName>
</protein>
<dbReference type="RefSeq" id="WP_067657603.1">
    <property type="nucleotide sequence ID" value="NZ_FQXG01000002.1"/>
</dbReference>
<evidence type="ECO:0000313" key="1">
    <source>
        <dbReference type="EMBL" id="SHH23013.1"/>
    </source>
</evidence>
<accession>A0A1M5RB26</accession>
<dbReference type="EMBL" id="FQXG01000002">
    <property type="protein sequence ID" value="SHH23013.1"/>
    <property type="molecule type" value="Genomic_DNA"/>
</dbReference>
<organism evidence="1 2">
    <name type="scientific">Ferrimonas marina</name>
    <dbReference type="NCBI Taxonomy" id="299255"/>
    <lineage>
        <taxon>Bacteria</taxon>
        <taxon>Pseudomonadati</taxon>
        <taxon>Pseudomonadota</taxon>
        <taxon>Gammaproteobacteria</taxon>
        <taxon>Alteromonadales</taxon>
        <taxon>Ferrimonadaceae</taxon>
        <taxon>Ferrimonas</taxon>
    </lineage>
</organism>